<dbReference type="InterPro" id="IPR011006">
    <property type="entry name" value="CheY-like_superfamily"/>
</dbReference>
<keyword evidence="3" id="KW-1185">Reference proteome</keyword>
<dbReference type="EMBL" id="BSSV01000001">
    <property type="protein sequence ID" value="GLX83888.1"/>
    <property type="molecule type" value="Genomic_DNA"/>
</dbReference>
<comment type="caution">
    <text evidence="2">The sequence shown here is derived from an EMBL/GenBank/DDBJ whole genome shotgun (WGS) entry which is preliminary data.</text>
</comment>
<dbReference type="SUPFAM" id="SSF52172">
    <property type="entry name" value="CheY-like"/>
    <property type="match status" value="1"/>
</dbReference>
<gene>
    <name evidence="2" type="ORF">tloyanaT_01400</name>
</gene>
<sequence>MTDHKSSSQLLQPKALIIGLLVIIIVALSGVFLWQSFEYDRQVSQNYLPKLAKQKAISIKISELQDELSELSIGNGSVSLSSTHQQIIENLRNLKSEGRYSREFFPLLENDEIDNLANRLVSNETRNSTLTDEALGLINLINHSMIDLLAVMRDRQANLYNQVLADKVSDRVTASRAIAHTNVSHDIQDYQEANRHLNKVSATLEEMSFLSKSDDIDLLEQSAEKFNQWQGVYQDQLAAENDELAKQLTLLDDLLFNDDRLIAKWRGQVRLAQDYLIAIDEQNAKLGLLFERNQRAISPPIPALSNFLKSYQLNLANQDIYIGLAIVITMLLFAVFLVLNAILRRTTKLEQETEQLVGVSIGKNEATLQALSTQSQHQIQSMLNDVIQPEHDESAYQALKQQLELFHHMLSTYGNGLYIQDDAFKGSNISLNESSFNWLITMTSVDLSYRSTFSWRRLVSVKQAREIVESVRRLKQNKELATQLNLAFDNGKYACLNLIATERGISVFIFDETERSIEVNELNQTIEQLQIDEQKQWQGEQQVFSHIHRKLASACLSQQSLARIDRASLRHAQQLNQLLKWCEGGQLWARNHIDKTNPEFTEVRLAQALSGMVCEAQYQRNHLFEDLQQSLIFEHLDNENMALESATVLLDMANYHYVLSYLLDIQFVRQHGDLTLKTKIVDQNAAQLMVKYHFTYEQEQPLENLPAAMLLISHQVESQPKASTFDQGYFARALLDYLHVDKIELTQQSHGWQFSFELPHSTRQNIEKIKAEYEAPSLSTRIVLIVKEEANRKHLDSLLKPYSTEVIAVSSLEHARGFFDVNRLEKKKIGLVITADEAGHHDTHQLLSLIEQLPERLTPKLFVLDDVSTLPLSQYDTHGFNLNLKLGANLLDVLSQFMQSEAYYNRVFDHQDLQSLNCQKNNISVLVATDRFSEQHYIGALLNWLGFKVCVATSIEQAKSQWQSGLHRILVTDYPLTDVNSIKLKKQLRRTAISLSKTEFKGSDALSVFNMQADASVKEWLETLSPWLAIKPQKVAKTIAHEAPTASVIESPKQNEASLLSFDVSQYAQNVGGPELAAIMADEYFEQLETLVEQLKYSLAVKSMVGAKDQAVKLEQISKIIASKELLAWSEQLSHCIEQQAMSDASHLLPEIARDIQDLKRFAEAI</sequence>
<dbReference type="RefSeq" id="WP_284295426.1">
    <property type="nucleotide sequence ID" value="NZ_BSSV01000001.1"/>
</dbReference>
<evidence type="ECO:0000313" key="2">
    <source>
        <dbReference type="EMBL" id="GLX83888.1"/>
    </source>
</evidence>
<keyword evidence="1" id="KW-0812">Transmembrane</keyword>
<dbReference type="Proteomes" id="UP001157134">
    <property type="component" value="Unassembled WGS sequence"/>
</dbReference>
<evidence type="ECO:0000313" key="3">
    <source>
        <dbReference type="Proteomes" id="UP001157134"/>
    </source>
</evidence>
<organism evidence="2 3">
    <name type="scientific">Thalassotalea loyana</name>
    <dbReference type="NCBI Taxonomy" id="280483"/>
    <lineage>
        <taxon>Bacteria</taxon>
        <taxon>Pseudomonadati</taxon>
        <taxon>Pseudomonadota</taxon>
        <taxon>Gammaproteobacteria</taxon>
        <taxon>Alteromonadales</taxon>
        <taxon>Colwelliaceae</taxon>
        <taxon>Thalassotalea</taxon>
    </lineage>
</organism>
<dbReference type="InterPro" id="IPR036641">
    <property type="entry name" value="HPT_dom_sf"/>
</dbReference>
<keyword evidence="1" id="KW-0472">Membrane</keyword>
<proteinExistence type="predicted"/>
<reference evidence="2 3" key="1">
    <citation type="submission" date="2023-03" db="EMBL/GenBank/DDBJ databases">
        <title>Thalassotalea loyana LMG 22536T draft genome sequence.</title>
        <authorList>
            <person name="Sawabe T."/>
        </authorList>
    </citation>
    <scope>NUCLEOTIDE SEQUENCE [LARGE SCALE GENOMIC DNA]</scope>
    <source>
        <strain evidence="2 3">LMG 22536</strain>
    </source>
</reference>
<keyword evidence="1" id="KW-1133">Transmembrane helix</keyword>
<accession>A0ABQ6H6X9</accession>
<feature type="transmembrane region" description="Helical" evidence="1">
    <location>
        <begin position="15"/>
        <end position="34"/>
    </location>
</feature>
<dbReference type="Gene3D" id="1.20.120.160">
    <property type="entry name" value="HPT domain"/>
    <property type="match status" value="1"/>
</dbReference>
<name>A0ABQ6H6X9_9GAMM</name>
<evidence type="ECO:0000256" key="1">
    <source>
        <dbReference type="SAM" id="Phobius"/>
    </source>
</evidence>
<feature type="transmembrane region" description="Helical" evidence="1">
    <location>
        <begin position="320"/>
        <end position="343"/>
    </location>
</feature>
<protein>
    <submittedName>
        <fullName evidence="2">Uncharacterized protein</fullName>
    </submittedName>
</protein>